<dbReference type="Proteomes" id="UP000015453">
    <property type="component" value="Unassembled WGS sequence"/>
</dbReference>
<protein>
    <submittedName>
        <fullName evidence="2">Uncharacterized protein</fullName>
    </submittedName>
</protein>
<dbReference type="EMBL" id="AUSU01007905">
    <property type="protein sequence ID" value="EPS60004.1"/>
    <property type="molecule type" value="Genomic_DNA"/>
</dbReference>
<keyword evidence="1" id="KW-0808">Transferase</keyword>
<accession>S8C038</accession>
<gene>
    <name evidence="2" type="ORF">M569_14802</name>
</gene>
<dbReference type="PANTHER" id="PTHR45670:SF10">
    <property type="entry name" value="E3 UBIQUITIN-PROTEIN LIGASE UPL4"/>
    <property type="match status" value="1"/>
</dbReference>
<dbReference type="GO" id="GO:0061630">
    <property type="term" value="F:ubiquitin protein ligase activity"/>
    <property type="evidence" value="ECO:0007669"/>
    <property type="project" value="InterPro"/>
</dbReference>
<organism evidence="2 3">
    <name type="scientific">Genlisea aurea</name>
    <dbReference type="NCBI Taxonomy" id="192259"/>
    <lineage>
        <taxon>Eukaryota</taxon>
        <taxon>Viridiplantae</taxon>
        <taxon>Streptophyta</taxon>
        <taxon>Embryophyta</taxon>
        <taxon>Tracheophyta</taxon>
        <taxon>Spermatophyta</taxon>
        <taxon>Magnoliopsida</taxon>
        <taxon>eudicotyledons</taxon>
        <taxon>Gunneridae</taxon>
        <taxon>Pentapetalae</taxon>
        <taxon>asterids</taxon>
        <taxon>lamiids</taxon>
        <taxon>Lamiales</taxon>
        <taxon>Lentibulariaceae</taxon>
        <taxon>Genlisea</taxon>
    </lineage>
</organism>
<sequence length="181" mass="20975">EETYALLKQIILEISKKDSVSAFEFVESNVVKALVNFLTNGSRLVGPEDRDFRNFVYVMEKRFEALGRLLLSCTDSSQEEFPFLTILRRLQNALTSLENYPVFSSSMIRQKNSYVVVPYGRCTSYLPLKVLFVKDEGEVTLRDYVEESVSVDPFVPLHEIKRYLWNRVGMDESKIMCSDCR</sequence>
<dbReference type="AlphaFoldDB" id="S8C038"/>
<evidence type="ECO:0000313" key="2">
    <source>
        <dbReference type="EMBL" id="EPS60004.1"/>
    </source>
</evidence>
<proteinExistence type="predicted"/>
<feature type="non-terminal residue" evidence="2">
    <location>
        <position position="1"/>
    </location>
</feature>
<evidence type="ECO:0000256" key="1">
    <source>
        <dbReference type="ARBA" id="ARBA00022679"/>
    </source>
</evidence>
<evidence type="ECO:0000313" key="3">
    <source>
        <dbReference type="Proteomes" id="UP000015453"/>
    </source>
</evidence>
<name>S8C038_9LAMI</name>
<keyword evidence="3" id="KW-1185">Reference proteome</keyword>
<dbReference type="GO" id="GO:0043161">
    <property type="term" value="P:proteasome-mediated ubiquitin-dependent protein catabolic process"/>
    <property type="evidence" value="ECO:0007669"/>
    <property type="project" value="TreeGrafter"/>
</dbReference>
<dbReference type="PANTHER" id="PTHR45670">
    <property type="entry name" value="E3 UBIQUITIN-PROTEIN LIGASE TRIP12"/>
    <property type="match status" value="1"/>
</dbReference>
<comment type="caution">
    <text evidence="2">The sequence shown here is derived from an EMBL/GenBank/DDBJ whole genome shotgun (WGS) entry which is preliminary data.</text>
</comment>
<dbReference type="GO" id="GO:0000209">
    <property type="term" value="P:protein polyubiquitination"/>
    <property type="evidence" value="ECO:0007669"/>
    <property type="project" value="TreeGrafter"/>
</dbReference>
<reference evidence="2 3" key="1">
    <citation type="journal article" date="2013" name="BMC Genomics">
        <title>The miniature genome of a carnivorous plant Genlisea aurea contains a low number of genes and short non-coding sequences.</title>
        <authorList>
            <person name="Leushkin E.V."/>
            <person name="Sutormin R.A."/>
            <person name="Nabieva E.R."/>
            <person name="Penin A.A."/>
            <person name="Kondrashov A.S."/>
            <person name="Logacheva M.D."/>
        </authorList>
    </citation>
    <scope>NUCLEOTIDE SEQUENCE [LARGE SCALE GENOMIC DNA]</scope>
</reference>
<dbReference type="InterPro" id="IPR045322">
    <property type="entry name" value="HECTD1/TRIP12-like"/>
</dbReference>